<feature type="domain" description="ATP-grasp" evidence="1">
    <location>
        <begin position="122"/>
        <end position="318"/>
    </location>
</feature>
<reference evidence="2" key="1">
    <citation type="submission" date="2020-05" db="EMBL/GenBank/DDBJ databases">
        <authorList>
            <person name="Chiriac C."/>
            <person name="Salcher M."/>
            <person name="Ghai R."/>
            <person name="Kavagutti S V."/>
        </authorList>
    </citation>
    <scope>NUCLEOTIDE SEQUENCE</scope>
</reference>
<dbReference type="InterPro" id="IPR011761">
    <property type="entry name" value="ATP-grasp"/>
</dbReference>
<dbReference type="EMBL" id="CAEZXP010000007">
    <property type="protein sequence ID" value="CAB4706716.1"/>
    <property type="molecule type" value="Genomic_DNA"/>
</dbReference>
<dbReference type="SUPFAM" id="SSF56059">
    <property type="entry name" value="Glutathione synthetase ATP-binding domain-like"/>
    <property type="match status" value="1"/>
</dbReference>
<evidence type="ECO:0000259" key="1">
    <source>
        <dbReference type="PROSITE" id="PS50975"/>
    </source>
</evidence>
<dbReference type="PROSITE" id="PS50975">
    <property type="entry name" value="ATP_GRASP"/>
    <property type="match status" value="1"/>
</dbReference>
<dbReference type="GO" id="GO:0005524">
    <property type="term" value="F:ATP binding"/>
    <property type="evidence" value="ECO:0007669"/>
    <property type="project" value="InterPro"/>
</dbReference>
<organism evidence="2">
    <name type="scientific">freshwater metagenome</name>
    <dbReference type="NCBI Taxonomy" id="449393"/>
    <lineage>
        <taxon>unclassified sequences</taxon>
        <taxon>metagenomes</taxon>
        <taxon>ecological metagenomes</taxon>
    </lineage>
</organism>
<sequence length="346" mass="37715">MGKLAPLTVIVTASGAPGTAALLRSLRQNGERDIRLVGTDMSERAIGRHLCDAFHVVPRGSDPSFPDAIRDIAAREGAAAVLPQSSFDLEGLAGSRDTFGDVAVLVSSPDAIHRCNDKAETYELLHRLGLPAPAFRRVAGGRAVEAAARELGYPDVPVCFKPVFSSGSRGFRILDPTVDRAHQLLHERPGSVAMRLEEAVELLPEAGGTELLVMELATGGERTIDGIANGERIVLGHPKTREAMRAGLAMYFETLEDPALMEVANTLVAELKIEHFYNIQLVGDYVIEINPRISTIVYQEDLNLPYLGIKRAIGEISDEELVALRSRIRPGRSALRYFDQVEFDVR</sequence>
<dbReference type="InterPro" id="IPR013815">
    <property type="entry name" value="ATP_grasp_subdomain_1"/>
</dbReference>
<dbReference type="Gene3D" id="3.30.470.20">
    <property type="entry name" value="ATP-grasp fold, B domain"/>
    <property type="match status" value="1"/>
</dbReference>
<proteinExistence type="predicted"/>
<accession>A0A6J6Q7E5</accession>
<protein>
    <submittedName>
        <fullName evidence="2">Unannotated protein</fullName>
    </submittedName>
</protein>
<dbReference type="InterPro" id="IPR005479">
    <property type="entry name" value="CPAse_ATP-bd"/>
</dbReference>
<dbReference type="Gene3D" id="3.30.1490.20">
    <property type="entry name" value="ATP-grasp fold, A domain"/>
    <property type="match status" value="1"/>
</dbReference>
<dbReference type="InterPro" id="IPR048764">
    <property type="entry name" value="PylC_N"/>
</dbReference>
<dbReference type="PROSITE" id="PS00867">
    <property type="entry name" value="CPSASE_2"/>
    <property type="match status" value="1"/>
</dbReference>
<gene>
    <name evidence="2" type="ORF">UFOPK2399_01716</name>
</gene>
<dbReference type="Pfam" id="PF15632">
    <property type="entry name" value="ATPgrasp_Ter"/>
    <property type="match status" value="1"/>
</dbReference>
<dbReference type="AlphaFoldDB" id="A0A6J6Q7E5"/>
<dbReference type="Pfam" id="PF21360">
    <property type="entry name" value="PylC-like_N"/>
    <property type="match status" value="1"/>
</dbReference>
<dbReference type="GO" id="GO:0046872">
    <property type="term" value="F:metal ion binding"/>
    <property type="evidence" value="ECO:0007669"/>
    <property type="project" value="InterPro"/>
</dbReference>
<name>A0A6J6Q7E5_9ZZZZ</name>
<dbReference type="Gene3D" id="3.40.50.20">
    <property type="match status" value="1"/>
</dbReference>
<evidence type="ECO:0000313" key="2">
    <source>
        <dbReference type="EMBL" id="CAB4706716.1"/>
    </source>
</evidence>